<dbReference type="EMBL" id="CP102290">
    <property type="protein sequence ID" value="UWP59599.1"/>
    <property type="molecule type" value="Genomic_DNA"/>
</dbReference>
<organism evidence="1 2">
    <name type="scientific">Ruminococcus gauvreauii</name>
    <dbReference type="NCBI Taxonomy" id="438033"/>
    <lineage>
        <taxon>Bacteria</taxon>
        <taxon>Bacillati</taxon>
        <taxon>Bacillota</taxon>
        <taxon>Clostridia</taxon>
        <taxon>Eubacteriales</taxon>
        <taxon>Oscillospiraceae</taxon>
        <taxon>Ruminococcus</taxon>
    </lineage>
</organism>
<gene>
    <name evidence="1" type="ORF">NQ502_00630</name>
</gene>
<dbReference type="Proteomes" id="UP001060164">
    <property type="component" value="Chromosome"/>
</dbReference>
<sequence length="86" mass="9337">MNLKVGYHYADINVPVELQPNAVIGEIKTECCGKPVISCKNDNTCNACEVTITQKICIKIPINYHASACVGNIDVTCCDIDPCDSF</sequence>
<name>A0ABY5VGQ7_9FIRM</name>
<keyword evidence="2" id="KW-1185">Reference proteome</keyword>
<evidence type="ECO:0000313" key="2">
    <source>
        <dbReference type="Proteomes" id="UP001060164"/>
    </source>
</evidence>
<evidence type="ECO:0000313" key="1">
    <source>
        <dbReference type="EMBL" id="UWP59599.1"/>
    </source>
</evidence>
<accession>A0ABY5VGQ7</accession>
<dbReference type="RefSeq" id="WP_028527811.1">
    <property type="nucleotide sequence ID" value="NZ_CABLBR010000005.1"/>
</dbReference>
<protein>
    <submittedName>
        <fullName evidence="1">Uncharacterized protein</fullName>
    </submittedName>
</protein>
<proteinExistence type="predicted"/>
<reference evidence="1" key="1">
    <citation type="journal article" date="2022" name="Cell">
        <title>Design, construction, and in vivo augmentation of a complex gut microbiome.</title>
        <authorList>
            <person name="Cheng A.G."/>
            <person name="Ho P.Y."/>
            <person name="Aranda-Diaz A."/>
            <person name="Jain S."/>
            <person name="Yu F.B."/>
            <person name="Meng X."/>
            <person name="Wang M."/>
            <person name="Iakiviak M."/>
            <person name="Nagashima K."/>
            <person name="Zhao A."/>
            <person name="Murugkar P."/>
            <person name="Patil A."/>
            <person name="Atabakhsh K."/>
            <person name="Weakley A."/>
            <person name="Yan J."/>
            <person name="Brumbaugh A.R."/>
            <person name="Higginbottom S."/>
            <person name="Dimas A."/>
            <person name="Shiver A.L."/>
            <person name="Deutschbauer A."/>
            <person name="Neff N."/>
            <person name="Sonnenburg J.L."/>
            <person name="Huang K.C."/>
            <person name="Fischbach M.A."/>
        </authorList>
    </citation>
    <scope>NUCLEOTIDE SEQUENCE</scope>
    <source>
        <strain evidence="1">DSM 19829</strain>
    </source>
</reference>